<dbReference type="PROSITE" id="PS51178">
    <property type="entry name" value="PASTA"/>
    <property type="match status" value="1"/>
</dbReference>
<evidence type="ECO:0000256" key="4">
    <source>
        <dbReference type="SAM" id="MobiDB-lite"/>
    </source>
</evidence>
<dbReference type="InterPro" id="IPR005311">
    <property type="entry name" value="PBP_dimer"/>
</dbReference>
<dbReference type="PANTHER" id="PTHR30627:SF26">
    <property type="entry name" value="PENICILLIN-BINDING PROTEIN 2B"/>
    <property type="match status" value="1"/>
</dbReference>
<dbReference type="EMBL" id="JBBPCC010000011">
    <property type="protein sequence ID" value="MEK8129716.1"/>
    <property type="molecule type" value="Genomic_DNA"/>
</dbReference>
<accession>A0ABU9DLJ0</accession>
<dbReference type="PANTHER" id="PTHR30627">
    <property type="entry name" value="PEPTIDOGLYCAN D,D-TRANSPEPTIDASE"/>
    <property type="match status" value="1"/>
</dbReference>
<comment type="caution">
    <text evidence="6">The sequence shown here is derived from an EMBL/GenBank/DDBJ whole genome shotgun (WGS) entry which is preliminary data.</text>
</comment>
<comment type="similarity">
    <text evidence="2">Belongs to the transpeptidase family.</text>
</comment>
<protein>
    <submittedName>
        <fullName evidence="6">Penicillin-binding transpeptidase domain-containing protein</fullName>
    </submittedName>
</protein>
<dbReference type="Pfam" id="PF03717">
    <property type="entry name" value="PBP_dimer"/>
    <property type="match status" value="1"/>
</dbReference>
<evidence type="ECO:0000259" key="5">
    <source>
        <dbReference type="PROSITE" id="PS51178"/>
    </source>
</evidence>
<dbReference type="SMART" id="SM00740">
    <property type="entry name" value="PASTA"/>
    <property type="match status" value="1"/>
</dbReference>
<dbReference type="Gene3D" id="3.30.450.330">
    <property type="match status" value="1"/>
</dbReference>
<dbReference type="Gene3D" id="3.90.1310.10">
    <property type="entry name" value="Penicillin-binding protein 2a (Domain 2)"/>
    <property type="match status" value="1"/>
</dbReference>
<name>A0ABU9DLJ0_9BACL</name>
<feature type="compositionally biased region" description="Low complexity" evidence="4">
    <location>
        <begin position="776"/>
        <end position="787"/>
    </location>
</feature>
<dbReference type="InterPro" id="IPR050515">
    <property type="entry name" value="Beta-lactam/transpept"/>
</dbReference>
<dbReference type="Pfam" id="PF03793">
    <property type="entry name" value="PASTA"/>
    <property type="match status" value="1"/>
</dbReference>
<feature type="compositionally biased region" description="Polar residues" evidence="4">
    <location>
        <begin position="758"/>
        <end position="775"/>
    </location>
</feature>
<dbReference type="InterPro" id="IPR001460">
    <property type="entry name" value="PCN-bd_Tpept"/>
</dbReference>
<dbReference type="SUPFAM" id="SSF56601">
    <property type="entry name" value="beta-lactamase/transpeptidase-like"/>
    <property type="match status" value="1"/>
</dbReference>
<keyword evidence="3" id="KW-0472">Membrane</keyword>
<gene>
    <name evidence="6" type="ORF">WMW72_17560</name>
</gene>
<dbReference type="Pfam" id="PF00905">
    <property type="entry name" value="Transpeptidase"/>
    <property type="match status" value="1"/>
</dbReference>
<dbReference type="SUPFAM" id="SSF54184">
    <property type="entry name" value="Penicillin-binding protein 2x (pbp-2x), c-terminal domain"/>
    <property type="match status" value="2"/>
</dbReference>
<evidence type="ECO:0000256" key="3">
    <source>
        <dbReference type="ARBA" id="ARBA00023136"/>
    </source>
</evidence>
<dbReference type="RefSeq" id="WP_341416834.1">
    <property type="nucleotide sequence ID" value="NZ_JBBPCC010000011.1"/>
</dbReference>
<proteinExistence type="inferred from homology"/>
<evidence type="ECO:0000313" key="7">
    <source>
        <dbReference type="Proteomes" id="UP001469365"/>
    </source>
</evidence>
<dbReference type="SUPFAM" id="SSF56519">
    <property type="entry name" value="Penicillin binding protein dimerisation domain"/>
    <property type="match status" value="1"/>
</dbReference>
<feature type="domain" description="PASTA" evidence="5">
    <location>
        <begin position="620"/>
        <end position="680"/>
    </location>
</feature>
<dbReference type="Gene3D" id="3.30.10.20">
    <property type="match status" value="1"/>
</dbReference>
<dbReference type="InterPro" id="IPR012338">
    <property type="entry name" value="Beta-lactam/transpept-like"/>
</dbReference>
<organism evidence="6 7">
    <name type="scientific">Paenibacillus filicis</name>
    <dbReference type="NCBI Taxonomy" id="669464"/>
    <lineage>
        <taxon>Bacteria</taxon>
        <taxon>Bacillati</taxon>
        <taxon>Bacillota</taxon>
        <taxon>Bacilli</taxon>
        <taxon>Bacillales</taxon>
        <taxon>Paenibacillaceae</taxon>
        <taxon>Paenibacillus</taxon>
    </lineage>
</organism>
<feature type="region of interest" description="Disordered" evidence="4">
    <location>
        <begin position="742"/>
        <end position="793"/>
    </location>
</feature>
<comment type="subcellular location">
    <subcellularLocation>
        <location evidence="1">Membrane</location>
    </subcellularLocation>
</comment>
<reference evidence="6 7" key="1">
    <citation type="submission" date="2024-04" db="EMBL/GenBank/DDBJ databases">
        <title>draft genome sequnece of Paenibacillus filicis.</title>
        <authorList>
            <person name="Kim D.-U."/>
        </authorList>
    </citation>
    <scope>NUCLEOTIDE SEQUENCE [LARGE SCALE GENOMIC DNA]</scope>
    <source>
        <strain evidence="6 7">KACC14197</strain>
    </source>
</reference>
<evidence type="ECO:0000256" key="1">
    <source>
        <dbReference type="ARBA" id="ARBA00004370"/>
    </source>
</evidence>
<dbReference type="Gene3D" id="3.40.710.10">
    <property type="entry name" value="DD-peptidase/beta-lactamase superfamily"/>
    <property type="match status" value="1"/>
</dbReference>
<dbReference type="InterPro" id="IPR005543">
    <property type="entry name" value="PASTA_dom"/>
</dbReference>
<dbReference type="Proteomes" id="UP001469365">
    <property type="component" value="Unassembled WGS sequence"/>
</dbReference>
<keyword evidence="7" id="KW-1185">Reference proteome</keyword>
<evidence type="ECO:0000313" key="6">
    <source>
        <dbReference type="EMBL" id="MEK8129716.1"/>
    </source>
</evidence>
<evidence type="ECO:0000256" key="2">
    <source>
        <dbReference type="ARBA" id="ARBA00007171"/>
    </source>
</evidence>
<sequence length="793" mass="86423">MTKKVKLRSLLIGGAFTLLFAVVVVRLYFVQVVQGEWLLAQAKTKWELDEKIPPIRGSIMDRNGKLLAEDAPAYTIVLYPQTIQNQGLELDIVKGLAPILAPENDPGAVSAMEAFIRSRLNKTREDGKTLLGETMLGNDGWKIDAVVGDRVKALREELKLKLKTQQDALKLTPNQRNIDTGIVLLPEQKRFYPAEKLASHLIGYMNKENKPIMGLEQTLNDYLKGEPGALYYEKAPRGVGLPDPKNRYTPAVNGNNIKLTIDKNIQFYMESAIDKMYDKFKPKSMTAIAVDPHTMEILGMANAPSFNPNRYWDTKDPRDFMNHAIASQYEPGSTFKIVTLAGAVEEGLFNPEEPFQSGSVRVADRTLHDHNISGWGRISFLEGLKRSSNVAFVKLGLEKLGNERLRQYIDKFGFGSRTGIDIPGEVKGIVNMKYAPEYATATYGQGLTATLLQQTSAYAAVANGGKLMRPYVVKEIMDPETGETVKKTEPEVIRQVISEKTSKQVGEYLEQVVADQAIGTGRQAYIDGYRIAGKTGTANKVLPGEKRYAEGKWVISFIGYAPLENPRILVAIVADEPDLGGDYHRGGEVAAPAFREIVSQTLRYLGIAPSVVAPPKTPAVVEKTKMPDLTGLSLDQAKGQMNKLGITVEPLGKGSAVLGQNPAADTEIGTSQRIYVLMDKAADVAVPNLIGKSFRDALEVCSLLAMTCQSTGEGYVADQSLSGEGESRNLTLTLRPYSELINEPAGDSAKKDEKAPAKNNTADNGSAAGTKTNTQGGAKSGSASSSKENQTTR</sequence>
<dbReference type="InterPro" id="IPR036138">
    <property type="entry name" value="PBP_dimer_sf"/>
</dbReference>